<keyword evidence="1" id="KW-0175">Coiled coil</keyword>
<gene>
    <name evidence="2" type="ORF">BN948_01765</name>
</gene>
<proteinExistence type="predicted"/>
<organism evidence="2 3">
    <name type="scientific">Hydrogenophaga intermedia</name>
    <dbReference type="NCBI Taxonomy" id="65786"/>
    <lineage>
        <taxon>Bacteria</taxon>
        <taxon>Pseudomonadati</taxon>
        <taxon>Pseudomonadota</taxon>
        <taxon>Betaproteobacteria</taxon>
        <taxon>Burkholderiales</taxon>
        <taxon>Comamonadaceae</taxon>
        <taxon>Hydrogenophaga</taxon>
    </lineage>
</organism>
<reference evidence="3" key="2">
    <citation type="submission" date="2014-11" db="EMBL/GenBank/DDBJ databases">
        <title>Draft genome sequence of Hydrogenophaga intermedia S1.</title>
        <authorList>
            <person name="Gan H.M."/>
            <person name="Chew T.H."/>
            <person name="Stolz A."/>
        </authorList>
    </citation>
    <scope>NUCLEOTIDE SEQUENCE [LARGE SCALE GENOMIC DNA]</scope>
    <source>
        <strain evidence="3">S1</strain>
    </source>
</reference>
<evidence type="ECO:0000256" key="1">
    <source>
        <dbReference type="SAM" id="Coils"/>
    </source>
</evidence>
<protein>
    <submittedName>
        <fullName evidence="2">Uncharacterized protein</fullName>
    </submittedName>
</protein>
<name>A0A1L1PH81_HYDIT</name>
<dbReference type="Proteomes" id="UP000028878">
    <property type="component" value="Unassembled WGS sequence"/>
</dbReference>
<sequence length="70" mass="8449">MDSDQNGADQEPKHPVRELVDDAIEQELRLIEEVVERRATIEKQLAAHDERLRRHRERYEALCRWRDEAK</sequence>
<evidence type="ECO:0000313" key="2">
    <source>
        <dbReference type="EMBL" id="CDN87343.1"/>
    </source>
</evidence>
<evidence type="ECO:0000313" key="3">
    <source>
        <dbReference type="Proteomes" id="UP000028878"/>
    </source>
</evidence>
<dbReference type="AlphaFoldDB" id="A0A1L1PH81"/>
<dbReference type="RefSeq" id="WP_035621216.1">
    <property type="nucleotide sequence ID" value="NZ_CCAE010000010.1"/>
</dbReference>
<reference evidence="3" key="1">
    <citation type="submission" date="2014-02" db="EMBL/GenBank/DDBJ databases">
        <authorList>
            <person name="Gan H."/>
        </authorList>
    </citation>
    <scope>NUCLEOTIDE SEQUENCE [LARGE SCALE GENOMIC DNA]</scope>
    <source>
        <strain evidence="3">S1</strain>
    </source>
</reference>
<keyword evidence="3" id="KW-1185">Reference proteome</keyword>
<dbReference type="EMBL" id="CCAE010000010">
    <property type="protein sequence ID" value="CDN87343.1"/>
    <property type="molecule type" value="Genomic_DNA"/>
</dbReference>
<feature type="coiled-coil region" evidence="1">
    <location>
        <begin position="24"/>
        <end position="58"/>
    </location>
</feature>
<accession>A0A1L1PH81</accession>